<name>A0A378PYQ7_MORBO</name>
<accession>A0A378PYQ7</accession>
<dbReference type="GO" id="GO:0008745">
    <property type="term" value="F:N-acetylmuramoyl-L-alanine amidase activity"/>
    <property type="evidence" value="ECO:0007669"/>
    <property type="project" value="UniProtKB-EC"/>
</dbReference>
<proteinExistence type="predicted"/>
<evidence type="ECO:0000256" key="1">
    <source>
        <dbReference type="ARBA" id="ARBA00001561"/>
    </source>
</evidence>
<reference evidence="5 6" key="1">
    <citation type="submission" date="2018-06" db="EMBL/GenBank/DDBJ databases">
        <authorList>
            <consortium name="Pathogen Informatics"/>
            <person name="Doyle S."/>
        </authorList>
    </citation>
    <scope>NUCLEOTIDE SEQUENCE [LARGE SCALE GENOMIC DNA]</scope>
    <source>
        <strain evidence="5 6">NCTC9426</strain>
    </source>
</reference>
<dbReference type="Proteomes" id="UP000254133">
    <property type="component" value="Unassembled WGS sequence"/>
</dbReference>
<sequence length="178" mass="19241">MTIVLTAGHSHLDPGAVNGLAREADIAVDMRNIISHILRTDYGLTVKTDGLNRTNLPLKEAIKLIRGAKLAIEFHCNAATNKTATGIEALTITKNKTAAQALCQSVANITGWQLRGDKGYKPDNAGQHSRLAYAQAGGIIFEPFFISNDKDLATWYAKKWLICRAIATAIVDLVSVRG</sequence>
<protein>
    <recommendedName>
        <fullName evidence="2">N-acetylmuramoyl-L-alanine amidase</fullName>
        <ecNumber evidence="2">3.5.1.28</ecNumber>
    </recommendedName>
</protein>
<evidence type="ECO:0000256" key="3">
    <source>
        <dbReference type="ARBA" id="ARBA00022801"/>
    </source>
</evidence>
<dbReference type="GO" id="GO:0009253">
    <property type="term" value="P:peptidoglycan catabolic process"/>
    <property type="evidence" value="ECO:0007669"/>
    <property type="project" value="InterPro"/>
</dbReference>
<dbReference type="EMBL" id="UGPZ01000003">
    <property type="protein sequence ID" value="STY93088.1"/>
    <property type="molecule type" value="Genomic_DNA"/>
</dbReference>
<keyword evidence="3" id="KW-0378">Hydrolase</keyword>
<evidence type="ECO:0000259" key="4">
    <source>
        <dbReference type="Pfam" id="PF01520"/>
    </source>
</evidence>
<dbReference type="Pfam" id="PF01520">
    <property type="entry name" value="Amidase_3"/>
    <property type="match status" value="1"/>
</dbReference>
<dbReference type="InterPro" id="IPR002508">
    <property type="entry name" value="MurNAc-LAA_cat"/>
</dbReference>
<evidence type="ECO:0000256" key="2">
    <source>
        <dbReference type="ARBA" id="ARBA00011901"/>
    </source>
</evidence>
<dbReference type="GO" id="GO:0030288">
    <property type="term" value="C:outer membrane-bounded periplasmic space"/>
    <property type="evidence" value="ECO:0007669"/>
    <property type="project" value="TreeGrafter"/>
</dbReference>
<dbReference type="InterPro" id="IPR050695">
    <property type="entry name" value="N-acetylmuramoyl_amidase_3"/>
</dbReference>
<evidence type="ECO:0000313" key="5">
    <source>
        <dbReference type="EMBL" id="STY93088.1"/>
    </source>
</evidence>
<dbReference type="SUPFAM" id="SSF53187">
    <property type="entry name" value="Zn-dependent exopeptidases"/>
    <property type="match status" value="1"/>
</dbReference>
<dbReference type="Gene3D" id="3.40.630.40">
    <property type="entry name" value="Zn-dependent exopeptidases"/>
    <property type="match status" value="1"/>
</dbReference>
<feature type="domain" description="MurNAc-LAA" evidence="4">
    <location>
        <begin position="3"/>
        <end position="170"/>
    </location>
</feature>
<dbReference type="RefSeq" id="WP_115369529.1">
    <property type="nucleotide sequence ID" value="NZ_UGPZ01000003.1"/>
</dbReference>
<gene>
    <name evidence="5" type="ORF">NCTC9426_01803</name>
</gene>
<comment type="catalytic activity">
    <reaction evidence="1">
        <text>Hydrolyzes the link between N-acetylmuramoyl residues and L-amino acid residues in certain cell-wall glycopeptides.</text>
        <dbReference type="EC" id="3.5.1.28"/>
    </reaction>
</comment>
<evidence type="ECO:0000313" key="6">
    <source>
        <dbReference type="Proteomes" id="UP000254133"/>
    </source>
</evidence>
<dbReference type="CDD" id="cd02696">
    <property type="entry name" value="MurNAc-LAA"/>
    <property type="match status" value="1"/>
</dbReference>
<organism evidence="5 6">
    <name type="scientific">Moraxella bovis</name>
    <dbReference type="NCBI Taxonomy" id="476"/>
    <lineage>
        <taxon>Bacteria</taxon>
        <taxon>Pseudomonadati</taxon>
        <taxon>Pseudomonadota</taxon>
        <taxon>Gammaproteobacteria</taxon>
        <taxon>Moraxellales</taxon>
        <taxon>Moraxellaceae</taxon>
        <taxon>Moraxella</taxon>
    </lineage>
</organism>
<dbReference type="EC" id="3.5.1.28" evidence="2"/>
<dbReference type="AlphaFoldDB" id="A0A378PYQ7"/>
<dbReference type="PANTHER" id="PTHR30404:SF0">
    <property type="entry name" value="N-ACETYLMURAMOYL-L-ALANINE AMIDASE AMIC"/>
    <property type="match status" value="1"/>
</dbReference>
<dbReference type="PANTHER" id="PTHR30404">
    <property type="entry name" value="N-ACETYLMURAMOYL-L-ALANINE AMIDASE"/>
    <property type="match status" value="1"/>
</dbReference>